<dbReference type="SUPFAM" id="SSF51735">
    <property type="entry name" value="NAD(P)-binding Rossmann-fold domains"/>
    <property type="match status" value="1"/>
</dbReference>
<dbReference type="AlphaFoldDB" id="A0A2S6CCX5"/>
<dbReference type="SUPFAM" id="SSF50129">
    <property type="entry name" value="GroES-like"/>
    <property type="match status" value="1"/>
</dbReference>
<proteinExistence type="predicted"/>
<gene>
    <name evidence="2" type="ORF">CBER1_04810</name>
</gene>
<dbReference type="Pfam" id="PF08240">
    <property type="entry name" value="ADH_N"/>
    <property type="match status" value="1"/>
</dbReference>
<name>A0A2S6CCX5_9PEZI</name>
<sequence length="362" mass="38879">MTSGKPGSDAKEERFSQWILPSTSRSIRSLELDRDATLGYPGENEVRMKLCAAGLNYRDLMIAKGLAPGPIRAPRIVPGSDGAGIVEAVGSNVKHFQPGDKVLTHLTPLFDPSDEASMPDMKAISSGLGHTLNGTLRSKGDFPASGLFKMPANLNFLEASTLTCSGLTAYNALFGLKGREVKQGDWVMVQGTGGVSIAALQFAVAVGANVVATTSNAEKGRLLKELGAKEVVNYREAREWGGVVKSFTPKGRGFDVVVDVGGDSTLEQSLEAVRTDGVVALTGLLGGAAEPVKMLAASMVACTVRGVLLGSKRQMRELVRFVEEKNLKPVLDFRTWDLDEVKRAYDWLENQKHFSKVVIQIE</sequence>
<dbReference type="InterPro" id="IPR013149">
    <property type="entry name" value="ADH-like_C"/>
</dbReference>
<dbReference type="SMART" id="SM00829">
    <property type="entry name" value="PKS_ER"/>
    <property type="match status" value="1"/>
</dbReference>
<organism evidence="2 3">
    <name type="scientific">Cercospora berteroae</name>
    <dbReference type="NCBI Taxonomy" id="357750"/>
    <lineage>
        <taxon>Eukaryota</taxon>
        <taxon>Fungi</taxon>
        <taxon>Dikarya</taxon>
        <taxon>Ascomycota</taxon>
        <taxon>Pezizomycotina</taxon>
        <taxon>Dothideomycetes</taxon>
        <taxon>Dothideomycetidae</taxon>
        <taxon>Mycosphaerellales</taxon>
        <taxon>Mycosphaerellaceae</taxon>
        <taxon>Cercospora</taxon>
    </lineage>
</organism>
<keyword evidence="3" id="KW-1185">Reference proteome</keyword>
<dbReference type="Gene3D" id="3.40.50.720">
    <property type="entry name" value="NAD(P)-binding Rossmann-like Domain"/>
    <property type="match status" value="1"/>
</dbReference>
<dbReference type="Gene3D" id="3.90.180.10">
    <property type="entry name" value="Medium-chain alcohol dehydrogenases, catalytic domain"/>
    <property type="match status" value="1"/>
</dbReference>
<dbReference type="OrthoDB" id="9930022at2759"/>
<reference evidence="3" key="1">
    <citation type="journal article" date="2017" name="bioRxiv">
        <title>Conservation of a gene cluster reveals novel cercosporin biosynthetic mechanisms and extends production to the genus Colletotrichum.</title>
        <authorList>
            <person name="de Jonge R."/>
            <person name="Ebert M.K."/>
            <person name="Huitt-Roehl C.R."/>
            <person name="Pal P."/>
            <person name="Suttle J.C."/>
            <person name="Spanner R.E."/>
            <person name="Neubauer J.D."/>
            <person name="Jurick W.M.II."/>
            <person name="Stott K.A."/>
            <person name="Secor G.A."/>
            <person name="Thomma B.P.H.J."/>
            <person name="Van de Peer Y."/>
            <person name="Townsend C.A."/>
            <person name="Bolton M.D."/>
        </authorList>
    </citation>
    <scope>NUCLEOTIDE SEQUENCE [LARGE SCALE GENOMIC DNA]</scope>
    <source>
        <strain evidence="3">CBS538.71</strain>
    </source>
</reference>
<evidence type="ECO:0000259" key="1">
    <source>
        <dbReference type="SMART" id="SM00829"/>
    </source>
</evidence>
<dbReference type="EMBL" id="PNEN01000489">
    <property type="protein sequence ID" value="PPJ57577.1"/>
    <property type="molecule type" value="Genomic_DNA"/>
</dbReference>
<dbReference type="Proteomes" id="UP000237631">
    <property type="component" value="Unassembled WGS sequence"/>
</dbReference>
<dbReference type="InterPro" id="IPR013154">
    <property type="entry name" value="ADH-like_N"/>
</dbReference>
<dbReference type="GO" id="GO:0016491">
    <property type="term" value="F:oxidoreductase activity"/>
    <property type="evidence" value="ECO:0007669"/>
    <property type="project" value="InterPro"/>
</dbReference>
<dbReference type="InterPro" id="IPR020843">
    <property type="entry name" value="ER"/>
</dbReference>
<dbReference type="CDD" id="cd08276">
    <property type="entry name" value="MDR7"/>
    <property type="match status" value="1"/>
</dbReference>
<dbReference type="Pfam" id="PF00107">
    <property type="entry name" value="ADH_zinc_N"/>
    <property type="match status" value="1"/>
</dbReference>
<feature type="domain" description="Enoyl reductase (ER)" evidence="1">
    <location>
        <begin position="25"/>
        <end position="359"/>
    </location>
</feature>
<dbReference type="InterPro" id="IPR011032">
    <property type="entry name" value="GroES-like_sf"/>
</dbReference>
<comment type="caution">
    <text evidence="2">The sequence shown here is derived from an EMBL/GenBank/DDBJ whole genome shotgun (WGS) entry which is preliminary data.</text>
</comment>
<dbReference type="InterPro" id="IPR052711">
    <property type="entry name" value="Zinc_ADH-like"/>
</dbReference>
<evidence type="ECO:0000313" key="3">
    <source>
        <dbReference type="Proteomes" id="UP000237631"/>
    </source>
</evidence>
<accession>A0A2S6CCX5</accession>
<dbReference type="PANTHER" id="PTHR45033">
    <property type="match status" value="1"/>
</dbReference>
<dbReference type="STRING" id="357750.A0A2S6CCX5"/>
<dbReference type="PANTHER" id="PTHR45033:SF2">
    <property type="entry name" value="ZINC-TYPE ALCOHOL DEHYDROGENASE-LIKE PROTEIN C1773.06C"/>
    <property type="match status" value="1"/>
</dbReference>
<evidence type="ECO:0000313" key="2">
    <source>
        <dbReference type="EMBL" id="PPJ57577.1"/>
    </source>
</evidence>
<protein>
    <recommendedName>
        <fullName evidence="1">Enoyl reductase (ER) domain-containing protein</fullName>
    </recommendedName>
</protein>
<dbReference type="InterPro" id="IPR036291">
    <property type="entry name" value="NAD(P)-bd_dom_sf"/>
</dbReference>